<dbReference type="InterPro" id="IPR056884">
    <property type="entry name" value="NPHP3-like_N"/>
</dbReference>
<keyword evidence="1" id="KW-0677">Repeat</keyword>
<dbReference type="CDD" id="cd01983">
    <property type="entry name" value="SIMIBI"/>
    <property type="match status" value="1"/>
</dbReference>
<dbReference type="PANTHER" id="PTHR10039">
    <property type="entry name" value="AMELOGENIN"/>
    <property type="match status" value="1"/>
</dbReference>
<protein>
    <recommendedName>
        <fullName evidence="3">Nephrocystin 3-like N-terminal domain-containing protein</fullName>
    </recommendedName>
</protein>
<feature type="repeat" description="ANK" evidence="2">
    <location>
        <begin position="733"/>
        <end position="765"/>
    </location>
</feature>
<dbReference type="Gene3D" id="1.25.40.20">
    <property type="entry name" value="Ankyrin repeat-containing domain"/>
    <property type="match status" value="1"/>
</dbReference>
<dbReference type="Pfam" id="PF24883">
    <property type="entry name" value="NPHP3_N"/>
    <property type="match status" value="1"/>
</dbReference>
<dbReference type="AlphaFoldDB" id="A0A6A5KJQ9"/>
<dbReference type="Proteomes" id="UP000800040">
    <property type="component" value="Unassembled WGS sequence"/>
</dbReference>
<dbReference type="Gene3D" id="3.40.50.300">
    <property type="entry name" value="P-loop containing nucleotide triphosphate hydrolases"/>
    <property type="match status" value="1"/>
</dbReference>
<evidence type="ECO:0000256" key="2">
    <source>
        <dbReference type="PROSITE-ProRule" id="PRU00023"/>
    </source>
</evidence>
<keyword evidence="5" id="KW-1185">Reference proteome</keyword>
<keyword evidence="2" id="KW-0040">ANK repeat</keyword>
<gene>
    <name evidence="4" type="ORF">BDW02DRAFT_578223</name>
</gene>
<dbReference type="PROSITE" id="PS50088">
    <property type="entry name" value="ANK_REPEAT"/>
    <property type="match status" value="1"/>
</dbReference>
<proteinExistence type="predicted"/>
<dbReference type="PROSITE" id="PS50297">
    <property type="entry name" value="ANK_REP_REGION"/>
    <property type="match status" value="1"/>
</dbReference>
<evidence type="ECO:0000259" key="3">
    <source>
        <dbReference type="Pfam" id="PF24883"/>
    </source>
</evidence>
<feature type="domain" description="Nephrocystin 3-like N-terminal" evidence="3">
    <location>
        <begin position="205"/>
        <end position="358"/>
    </location>
</feature>
<evidence type="ECO:0000313" key="5">
    <source>
        <dbReference type="Proteomes" id="UP000800040"/>
    </source>
</evidence>
<organism evidence="4 5">
    <name type="scientific">Decorospora gaudefroyi</name>
    <dbReference type="NCBI Taxonomy" id="184978"/>
    <lineage>
        <taxon>Eukaryota</taxon>
        <taxon>Fungi</taxon>
        <taxon>Dikarya</taxon>
        <taxon>Ascomycota</taxon>
        <taxon>Pezizomycotina</taxon>
        <taxon>Dothideomycetes</taxon>
        <taxon>Pleosporomycetidae</taxon>
        <taxon>Pleosporales</taxon>
        <taxon>Pleosporineae</taxon>
        <taxon>Pleosporaceae</taxon>
        <taxon>Decorospora</taxon>
    </lineage>
</organism>
<dbReference type="EMBL" id="ML975278">
    <property type="protein sequence ID" value="KAF1836049.1"/>
    <property type="molecule type" value="Genomic_DNA"/>
</dbReference>
<sequence length="1199" mass="136349">MAAWWGVPLATYRYGVTPHMACKIYAVVTVHRSWCMRYVLQKEATGEPLQGYYESSEEYIGEFEEAVNDGLLWEGLRHKIEAIRKPLFETKFDVASYMELTGDGAGNFKDIVSRFYKKIHYCQRFSGKIVKLRVKVGVPLQDLHMNITITGLGNLRITQGMLEQSVAKSKLVHDEGLLHKVKEWLRPISAIGDTYVTTITRLLPGTCEWLFSKQEYVDWCNHLSRKSSPLLWISGIPGAGKTNLAAKVIQRLCQEKRTVAYFFCDGTAQRGDVRSILTTFCWELLNQFPEDVELLLKAYYKGGEPTETDMRECLNFMCERRNPVILLDGLDECTLHKRSTLCEFLVSSNSLYDVIIFSRELEDIEEALNRVPVGTGTAHISISESDTRKDLKRFIVQEAKRLGVSDEGTRQEIVRRLQVGCQGMFQWATQMIEHLMASQCMFDDEFLSKTEEMPKGLHDLARRALALPEIAMMLRVKIGARRHGKTTMVVPSGLRRAISDYCGSLVRFVQRGGRDVVILSHASVKEFLLGRIERERMTPMSPKEAEIEAELAEICLTYPCFDDIESPPFQITQQNESWSSLESKFADYLKRYPLMEYATTNAWYHASISAEAQSVQIAVRRFCSLDYITVRWLQAFLRLRGDRGIWRSNDAFYDLFLIEDACSIEHCPSELSRWLDHLQGSNQGRFSRWHRFVTSGSANDFLPALHVAAFFDFDEYVENELGKGKDPNEASLEGQKPLHLAARGDSVTCGKILLAHGADVNALGWSDTTPLSWAIDGDGYMGRSAEGSFEMAIFLLQHNADPNLGKRTARWACGLPHPENPNVLEIVKKMLDRGASRYIDGYPGLREPLLTSAVIAKSHGLIDLLLAQGANPNGRKEHSKYNHPLIDALRQSPSERVVEQLLSHGADPNAVRSLGAMKVLIAKHERHQLDTEDDLGRTPLMIAVRIDFKEGVQVLLDAGCSMESSLLQVKPVQRSSRQEEEAKDISYEVTEKQAYHFPRTKEDQDRVYAMLHGEAGRSRLPADVVRNIIDRAEYWPKSTSERCEILEYDAKEAERQVPYLLSDPIHGARHFHVRKIILVTRSHDQGWSNYKHQHGTYEGSMTFFDFVVQRPDGSIRDIGKEGRAIIHNVHGSRETREHFIVLKTLPAEEQTSWLELIEPGDRFGLVPQAVYQDWINFVESVRIEVFSTFIREHANGQDA</sequence>
<reference evidence="4" key="1">
    <citation type="submission" date="2020-01" db="EMBL/GenBank/DDBJ databases">
        <authorList>
            <consortium name="DOE Joint Genome Institute"/>
            <person name="Haridas S."/>
            <person name="Albert R."/>
            <person name="Binder M."/>
            <person name="Bloem J."/>
            <person name="Labutti K."/>
            <person name="Salamov A."/>
            <person name="Andreopoulos B."/>
            <person name="Baker S.E."/>
            <person name="Barry K."/>
            <person name="Bills G."/>
            <person name="Bluhm B.H."/>
            <person name="Cannon C."/>
            <person name="Castanera R."/>
            <person name="Culley D.E."/>
            <person name="Daum C."/>
            <person name="Ezra D."/>
            <person name="Gonzalez J.B."/>
            <person name="Henrissat B."/>
            <person name="Kuo A."/>
            <person name="Liang C."/>
            <person name="Lipzen A."/>
            <person name="Lutzoni F."/>
            <person name="Magnuson J."/>
            <person name="Mondo S."/>
            <person name="Nolan M."/>
            <person name="Ohm R."/>
            <person name="Pangilinan J."/>
            <person name="Park H.-J."/>
            <person name="Ramirez L."/>
            <person name="Alfaro M."/>
            <person name="Sun H."/>
            <person name="Tritt A."/>
            <person name="Yoshinaga Y."/>
            <person name="Zwiers L.-H."/>
            <person name="Turgeon B.G."/>
            <person name="Goodwin S.B."/>
            <person name="Spatafora J.W."/>
            <person name="Crous P.W."/>
            <person name="Grigoriev I.V."/>
        </authorList>
    </citation>
    <scope>NUCLEOTIDE SEQUENCE</scope>
    <source>
        <strain evidence="4">P77</strain>
    </source>
</reference>
<evidence type="ECO:0000313" key="4">
    <source>
        <dbReference type="EMBL" id="KAF1836049.1"/>
    </source>
</evidence>
<dbReference type="SUPFAM" id="SSF48403">
    <property type="entry name" value="Ankyrin repeat"/>
    <property type="match status" value="1"/>
</dbReference>
<dbReference type="SUPFAM" id="SSF52540">
    <property type="entry name" value="P-loop containing nucleoside triphosphate hydrolases"/>
    <property type="match status" value="1"/>
</dbReference>
<dbReference type="SMART" id="SM00248">
    <property type="entry name" value="ANK"/>
    <property type="match status" value="6"/>
</dbReference>
<dbReference type="InterPro" id="IPR002110">
    <property type="entry name" value="Ankyrin_rpt"/>
</dbReference>
<name>A0A6A5KJQ9_9PLEO</name>
<dbReference type="InterPro" id="IPR036770">
    <property type="entry name" value="Ankyrin_rpt-contain_sf"/>
</dbReference>
<dbReference type="Pfam" id="PF12796">
    <property type="entry name" value="Ank_2"/>
    <property type="match status" value="1"/>
</dbReference>
<dbReference type="OrthoDB" id="195446at2759"/>
<accession>A0A6A5KJQ9</accession>
<dbReference type="InterPro" id="IPR027417">
    <property type="entry name" value="P-loop_NTPase"/>
</dbReference>
<evidence type="ECO:0000256" key="1">
    <source>
        <dbReference type="ARBA" id="ARBA00022737"/>
    </source>
</evidence>